<evidence type="ECO:0000256" key="2">
    <source>
        <dbReference type="SAM" id="MobiDB-lite"/>
    </source>
</evidence>
<dbReference type="GO" id="GO:0140291">
    <property type="term" value="P:peptidyl-glutamate ADP-deribosylation"/>
    <property type="evidence" value="ECO:0007669"/>
    <property type="project" value="TreeGrafter"/>
</dbReference>
<evidence type="ECO:0000256" key="1">
    <source>
        <dbReference type="ARBA" id="ARBA00035885"/>
    </source>
</evidence>
<feature type="compositionally biased region" description="Low complexity" evidence="2">
    <location>
        <begin position="357"/>
        <end position="374"/>
    </location>
</feature>
<accession>A0A518N5L3</accession>
<proteinExistence type="predicted"/>
<dbReference type="InterPro" id="IPR043472">
    <property type="entry name" value="Macro_dom-like"/>
</dbReference>
<dbReference type="CDD" id="cd02901">
    <property type="entry name" value="Macro_Poa1p-like"/>
    <property type="match status" value="1"/>
</dbReference>
<dbReference type="SMART" id="SM00506">
    <property type="entry name" value="A1pp"/>
    <property type="match status" value="1"/>
</dbReference>
<reference evidence="4 5" key="1">
    <citation type="submission" date="2019-07" db="EMBL/GenBank/DDBJ databases">
        <title>Full genome sequence of Luteimonas sp. Gr-4.</title>
        <authorList>
            <person name="Im W.-T."/>
        </authorList>
    </citation>
    <scope>NUCLEOTIDE SEQUENCE [LARGE SCALE GENOMIC DNA]</scope>
    <source>
        <strain evidence="4 5">Gr-4</strain>
    </source>
</reference>
<protein>
    <submittedName>
        <fullName evidence="4">Macro domain-containing protein</fullName>
    </submittedName>
</protein>
<evidence type="ECO:0000313" key="4">
    <source>
        <dbReference type="EMBL" id="QDW67209.1"/>
    </source>
</evidence>
<dbReference type="Gene3D" id="3.40.220.10">
    <property type="entry name" value="Leucine Aminopeptidase, subunit E, domain 1"/>
    <property type="match status" value="1"/>
</dbReference>
<organism evidence="4 5">
    <name type="scientific">Luteimonas granuli</name>
    <dbReference type="NCBI Taxonomy" id="1176533"/>
    <lineage>
        <taxon>Bacteria</taxon>
        <taxon>Pseudomonadati</taxon>
        <taxon>Pseudomonadota</taxon>
        <taxon>Gammaproteobacteria</taxon>
        <taxon>Lysobacterales</taxon>
        <taxon>Lysobacteraceae</taxon>
        <taxon>Luteimonas</taxon>
    </lineage>
</organism>
<dbReference type="KEGG" id="lug:FPZ22_10185"/>
<evidence type="ECO:0000313" key="5">
    <source>
        <dbReference type="Proteomes" id="UP000316584"/>
    </source>
</evidence>
<sequence>MITFTQGNLLEARAEALVNTVNTVGVMGKGIALMFKERFPENFRRYAAACKAKEVRVGRMFITEVNELGGPRWIINFPTKQHWRGNSRMEWITEGLQDLRRFLVENQVKSVAIPPLGAGNGGLEWVQVRPHVETMLAGLETEILVFEPTGNYQNVAKRTGVEKLTPARALIAELVRRYWVLGMECSLLEIQKLAWFLERNIEQAGLTPLELRFVPHKYGPYADRLRHLLDGLDGSYLHSVKRIGDADPLDVIWFDDRRTSFVQAYLKSEAKDYAPALEATVALIDGFESPFGMELLASVDWLLVKDRVTPTVPAVREGLRHWHGGPGAAERKGRLFDDRALGIALERLGPQPRRRSTQAASVAASATTSSTSSP</sequence>
<evidence type="ECO:0000259" key="3">
    <source>
        <dbReference type="PROSITE" id="PS51154"/>
    </source>
</evidence>
<dbReference type="Proteomes" id="UP000316584">
    <property type="component" value="Chromosome"/>
</dbReference>
<name>A0A518N5L3_9GAMM</name>
<feature type="domain" description="Macro" evidence="3">
    <location>
        <begin position="1"/>
        <end position="154"/>
    </location>
</feature>
<dbReference type="Pfam" id="PF01661">
    <property type="entry name" value="Macro"/>
    <property type="match status" value="1"/>
</dbReference>
<keyword evidence="5" id="KW-1185">Reference proteome</keyword>
<dbReference type="SUPFAM" id="SSF52949">
    <property type="entry name" value="Macro domain-like"/>
    <property type="match status" value="1"/>
</dbReference>
<gene>
    <name evidence="4" type="ORF">FPZ22_10185</name>
</gene>
<dbReference type="AlphaFoldDB" id="A0A518N5L3"/>
<feature type="region of interest" description="Disordered" evidence="2">
    <location>
        <begin position="347"/>
        <end position="374"/>
    </location>
</feature>
<comment type="catalytic activity">
    <reaction evidence="1">
        <text>an N-(ADP-alpha-D-ribosyl)-thymidine in DNA + H2O = a thymidine in DNA + ADP-D-ribose</text>
        <dbReference type="Rhea" id="RHEA:71655"/>
        <dbReference type="Rhea" id="RHEA-COMP:13556"/>
        <dbReference type="Rhea" id="RHEA-COMP:18051"/>
        <dbReference type="ChEBI" id="CHEBI:15377"/>
        <dbReference type="ChEBI" id="CHEBI:57967"/>
        <dbReference type="ChEBI" id="CHEBI:137386"/>
        <dbReference type="ChEBI" id="CHEBI:191199"/>
    </reaction>
    <physiologicalReaction direction="left-to-right" evidence="1">
        <dbReference type="Rhea" id="RHEA:71656"/>
    </physiologicalReaction>
</comment>
<dbReference type="EMBL" id="CP042218">
    <property type="protein sequence ID" value="QDW67209.1"/>
    <property type="molecule type" value="Genomic_DNA"/>
</dbReference>
<dbReference type="InterPro" id="IPR050892">
    <property type="entry name" value="ADP-ribose_metab_enzymes"/>
</dbReference>
<dbReference type="InterPro" id="IPR002589">
    <property type="entry name" value="Macro_dom"/>
</dbReference>
<dbReference type="OrthoDB" id="9780211at2"/>
<dbReference type="PANTHER" id="PTHR12521">
    <property type="entry name" value="PROTEIN C6ORF130"/>
    <property type="match status" value="1"/>
</dbReference>
<dbReference type="RefSeq" id="WP_144892681.1">
    <property type="nucleotide sequence ID" value="NZ_CP042218.1"/>
</dbReference>
<dbReference type="PROSITE" id="PS51154">
    <property type="entry name" value="MACRO"/>
    <property type="match status" value="1"/>
</dbReference>
<dbReference type="PANTHER" id="PTHR12521:SF0">
    <property type="entry name" value="ADP-RIBOSE GLYCOHYDROLASE OARD1"/>
    <property type="match status" value="1"/>
</dbReference>